<organism evidence="1 2">
    <name type="scientific">Beauveria bassiana</name>
    <name type="common">White muscardine disease fungus</name>
    <name type="synonym">Tritirachium shiotae</name>
    <dbReference type="NCBI Taxonomy" id="176275"/>
    <lineage>
        <taxon>Eukaryota</taxon>
        <taxon>Fungi</taxon>
        <taxon>Dikarya</taxon>
        <taxon>Ascomycota</taxon>
        <taxon>Pezizomycotina</taxon>
        <taxon>Sordariomycetes</taxon>
        <taxon>Hypocreomycetidae</taxon>
        <taxon>Hypocreales</taxon>
        <taxon>Cordycipitaceae</taxon>
        <taxon>Beauveria</taxon>
    </lineage>
</organism>
<protein>
    <submittedName>
        <fullName evidence="1">Uncharacterized protein</fullName>
    </submittedName>
</protein>
<comment type="caution">
    <text evidence="1">The sequence shown here is derived from an EMBL/GenBank/DDBJ whole genome shotgun (WGS) entry which is preliminary data.</text>
</comment>
<dbReference type="EMBL" id="JRHA01000001">
    <property type="protein sequence ID" value="PQK09387.1"/>
    <property type="molecule type" value="Genomic_DNA"/>
</dbReference>
<proteinExistence type="predicted"/>
<dbReference type="PANTHER" id="PTHR39599:SF1">
    <property type="entry name" value="GPI-ANCHORED PROTEIN (EUROFUNG)"/>
    <property type="match status" value="1"/>
</dbReference>
<name>A0A2S7XZQ3_BEABA</name>
<evidence type="ECO:0000313" key="1">
    <source>
        <dbReference type="EMBL" id="PQK09387.1"/>
    </source>
</evidence>
<evidence type="ECO:0000313" key="2">
    <source>
        <dbReference type="Proteomes" id="UP000237441"/>
    </source>
</evidence>
<sequence>MVWPTPTDSASLLLPRAGCPANTYHCPASLGPAFNDICCENGQMCTADSSNNPACCPQGAVCTGTAPASAPTASTRSPSWVPNPYFPFPYAATTFGNHASCSSAVKSCSINYGACMATLQMGNSHHVTVAIPGNTGTTITGGGASFPRSRATSICSSLSSLACGALDSATCASFGQDSGTFKIAPMSSPWLLLLVAVTLV</sequence>
<dbReference type="OrthoDB" id="5410926at2759"/>
<accession>A0A2S7XZQ3</accession>
<dbReference type="PANTHER" id="PTHR39599">
    <property type="entry name" value="GPI-ANCHORED PROTEIN (EUROFUNG)-RELATED-RELATED"/>
    <property type="match status" value="1"/>
</dbReference>
<dbReference type="Proteomes" id="UP000237441">
    <property type="component" value="Unassembled WGS sequence"/>
</dbReference>
<gene>
    <name evidence="1" type="ORF">BB8028_0001g14570</name>
</gene>
<dbReference type="AlphaFoldDB" id="A0A2S7XZQ3"/>
<reference evidence="1 2" key="1">
    <citation type="submission" date="2016-07" db="EMBL/GenBank/DDBJ databases">
        <title>Comparative genomics of the entomopathogenic fungus Beauveria bassiana.</title>
        <authorList>
            <person name="Valero Jimenez C.A."/>
            <person name="Zwaan B.J."/>
            <person name="Van Kan J.A."/>
            <person name="Takken W."/>
            <person name="Debets A.J."/>
            <person name="Schoustra S.E."/>
            <person name="Koenraadt C.J."/>
        </authorList>
    </citation>
    <scope>NUCLEOTIDE SEQUENCE [LARGE SCALE GENOMIC DNA]</scope>
    <source>
        <strain evidence="1 2">ARSEF 8028</strain>
    </source>
</reference>